<feature type="compositionally biased region" description="Pro residues" evidence="2">
    <location>
        <begin position="80"/>
        <end position="94"/>
    </location>
</feature>
<evidence type="ECO:0000313" key="6">
    <source>
        <dbReference type="Proteomes" id="UP000323300"/>
    </source>
</evidence>
<dbReference type="Pfam" id="PF00691">
    <property type="entry name" value="OmpA"/>
    <property type="match status" value="1"/>
</dbReference>
<dbReference type="CDD" id="cd07185">
    <property type="entry name" value="OmpA_C-like"/>
    <property type="match status" value="1"/>
</dbReference>
<feature type="compositionally biased region" description="Low complexity" evidence="2">
    <location>
        <begin position="197"/>
        <end position="216"/>
    </location>
</feature>
<keyword evidence="6" id="KW-1185">Reference proteome</keyword>
<name>A0A1I3ZNZ4_9HYPH</name>
<dbReference type="Gene3D" id="3.30.1330.60">
    <property type="entry name" value="OmpA-like domain"/>
    <property type="match status" value="1"/>
</dbReference>
<dbReference type="SUPFAM" id="SSF103088">
    <property type="entry name" value="OmpA-like"/>
    <property type="match status" value="1"/>
</dbReference>
<feature type="chain" id="PRO_5009302471" evidence="3">
    <location>
        <begin position="27"/>
        <end position="657"/>
    </location>
</feature>
<dbReference type="InterPro" id="IPR050330">
    <property type="entry name" value="Bact_OuterMem_StrucFunc"/>
</dbReference>
<dbReference type="AlphaFoldDB" id="A0A1I3ZNZ4"/>
<feature type="compositionally biased region" description="Low complexity" evidence="2">
    <location>
        <begin position="289"/>
        <end position="337"/>
    </location>
</feature>
<dbReference type="PANTHER" id="PTHR30329:SF21">
    <property type="entry name" value="LIPOPROTEIN YIAD-RELATED"/>
    <property type="match status" value="1"/>
</dbReference>
<keyword evidence="3" id="KW-0732">Signal</keyword>
<organism evidence="5 6">
    <name type="scientific">Neomesorhizobium albiziae</name>
    <dbReference type="NCBI Taxonomy" id="335020"/>
    <lineage>
        <taxon>Bacteria</taxon>
        <taxon>Pseudomonadati</taxon>
        <taxon>Pseudomonadota</taxon>
        <taxon>Alphaproteobacteria</taxon>
        <taxon>Hyphomicrobiales</taxon>
        <taxon>Phyllobacteriaceae</taxon>
        <taxon>Neomesorhizobium</taxon>
    </lineage>
</organism>
<protein>
    <submittedName>
        <fullName evidence="5">Outer membrane protein OmpA</fullName>
    </submittedName>
</protein>
<evidence type="ECO:0000259" key="4">
    <source>
        <dbReference type="PROSITE" id="PS51123"/>
    </source>
</evidence>
<dbReference type="RefSeq" id="WP_149760557.1">
    <property type="nucleotide sequence ID" value="NZ_BSPE01000031.1"/>
</dbReference>
<accession>A0A1I3ZNZ4</accession>
<feature type="compositionally biased region" description="Pro residues" evidence="2">
    <location>
        <begin position="217"/>
        <end position="230"/>
    </location>
</feature>
<feature type="compositionally biased region" description="Low complexity" evidence="2">
    <location>
        <begin position="127"/>
        <end position="158"/>
    </location>
</feature>
<feature type="signal peptide" evidence="3">
    <location>
        <begin position="1"/>
        <end position="26"/>
    </location>
</feature>
<evidence type="ECO:0000256" key="1">
    <source>
        <dbReference type="PROSITE-ProRule" id="PRU00473"/>
    </source>
</evidence>
<feature type="compositionally biased region" description="Low complexity" evidence="2">
    <location>
        <begin position="57"/>
        <end position="79"/>
    </location>
</feature>
<dbReference type="GO" id="GO:0016020">
    <property type="term" value="C:membrane"/>
    <property type="evidence" value="ECO:0007669"/>
    <property type="project" value="UniProtKB-UniRule"/>
</dbReference>
<dbReference type="EMBL" id="FOSL01000006">
    <property type="protein sequence ID" value="SFK45366.1"/>
    <property type="molecule type" value="Genomic_DNA"/>
</dbReference>
<keyword evidence="1" id="KW-0472">Membrane</keyword>
<feature type="compositionally biased region" description="Pro residues" evidence="2">
    <location>
        <begin position="104"/>
        <end position="126"/>
    </location>
</feature>
<dbReference type="PANTHER" id="PTHR30329">
    <property type="entry name" value="STATOR ELEMENT OF FLAGELLAR MOTOR COMPLEX"/>
    <property type="match status" value="1"/>
</dbReference>
<proteinExistence type="predicted"/>
<feature type="domain" description="OmpA-like" evidence="4">
    <location>
        <begin position="529"/>
        <end position="654"/>
    </location>
</feature>
<dbReference type="InterPro" id="IPR006665">
    <property type="entry name" value="OmpA-like"/>
</dbReference>
<dbReference type="OrthoDB" id="9792021at2"/>
<dbReference type="Proteomes" id="UP000323300">
    <property type="component" value="Unassembled WGS sequence"/>
</dbReference>
<reference evidence="5 6" key="1">
    <citation type="submission" date="2016-10" db="EMBL/GenBank/DDBJ databases">
        <authorList>
            <person name="Varghese N."/>
            <person name="Submissions S."/>
        </authorList>
    </citation>
    <scope>NUCLEOTIDE SEQUENCE [LARGE SCALE GENOMIC DNA]</scope>
    <source>
        <strain evidence="5 6">DSM 21822</strain>
    </source>
</reference>
<feature type="compositionally biased region" description="Low complexity" evidence="2">
    <location>
        <begin position="231"/>
        <end position="254"/>
    </location>
</feature>
<evidence type="ECO:0000313" key="5">
    <source>
        <dbReference type="EMBL" id="SFK45366.1"/>
    </source>
</evidence>
<sequence length="657" mass="69849">MKRQSRILAGTAFGLLMASTPLAAFASETATAKSYLLAQAEEGSSEEELLKKKQQEEAPPAAEEPAPEAAPEPEQAPAAEPAPEPEAAPAPEPEAPAEQAPAPQAEPAPEPAPQAEPEPEPAPQAEPAPEAAPEAEPAPQAEPSQEAPAQAPAEQPAPEAQPQPEAPAAEQPAAPAPETPAAPADQAPAEPTPQPQAPAEQAPASEVPAQPAQPEAPAEPAPQPETPAAPAPGGEAPAQTAPAGEQPAQPGAEPTQPSGEAPTAPEGQAPVLDSQKQPPAVDGQQPAVPATEPGQPAAPATEPGQPAAPAAEPGQAAPAQPAQPVGEPSAPPADDGAAQIDIAPAQIQAVTAEQGKRIEVKPEEFVRERPQAAEVVREVGDRTIIQINNQIIVQSNDRPRLTRGARDVYYEELPRGRTREVIEREDGSRVITIRDRYGDIVRRSRIAPDDREYVLVYVDEENYDRVGEWRDPGLDLPPMRLTIPVDEYILDSERVDDEEDYYTFLDQPPVERVERLYSIDEVKRSARIRDKVRRIDLDTINFEFGSAEIAESEIAKLEGVANAMERLLKENPAETFLIEGHTDAVGSNDANLALSDRRAEAVAEALTNVFGIQPENLAPQGYGEQFLKVNTEARERENRRVAIRRVTPLVAPVASAR</sequence>
<dbReference type="PROSITE" id="PS51123">
    <property type="entry name" value="OMPA_2"/>
    <property type="match status" value="1"/>
</dbReference>
<feature type="region of interest" description="Disordered" evidence="2">
    <location>
        <begin position="39"/>
        <end position="337"/>
    </location>
</feature>
<dbReference type="InterPro" id="IPR036737">
    <property type="entry name" value="OmpA-like_sf"/>
</dbReference>
<evidence type="ECO:0000256" key="2">
    <source>
        <dbReference type="SAM" id="MobiDB-lite"/>
    </source>
</evidence>
<gene>
    <name evidence="5" type="ORF">SAMN04488498_106207</name>
</gene>
<evidence type="ECO:0000256" key="3">
    <source>
        <dbReference type="SAM" id="SignalP"/>
    </source>
</evidence>